<dbReference type="PANTHER" id="PTHR22753">
    <property type="entry name" value="TRANSMEMBRANE PROTEIN 68"/>
    <property type="match status" value="1"/>
</dbReference>
<dbReference type="GO" id="GO:0016020">
    <property type="term" value="C:membrane"/>
    <property type="evidence" value="ECO:0007669"/>
    <property type="project" value="TreeGrafter"/>
</dbReference>
<dbReference type="EMBL" id="CAEZVB010000002">
    <property type="protein sequence ID" value="CAB4612718.1"/>
    <property type="molecule type" value="Genomic_DNA"/>
</dbReference>
<evidence type="ECO:0000313" key="4">
    <source>
        <dbReference type="EMBL" id="CAB4913408.1"/>
    </source>
</evidence>
<protein>
    <submittedName>
        <fullName evidence="3">Unannotated protein</fullName>
    </submittedName>
</protein>
<name>A0A6J6HW86_9ZZZZ</name>
<dbReference type="CDD" id="cd07987">
    <property type="entry name" value="LPLAT_MGAT-like"/>
    <property type="match status" value="1"/>
</dbReference>
<evidence type="ECO:0000313" key="3">
    <source>
        <dbReference type="EMBL" id="CAB4612718.1"/>
    </source>
</evidence>
<reference evidence="3" key="1">
    <citation type="submission" date="2020-05" db="EMBL/GenBank/DDBJ databases">
        <authorList>
            <person name="Chiriac C."/>
            <person name="Salcher M."/>
            <person name="Ghai R."/>
            <person name="Kavagutti S V."/>
        </authorList>
    </citation>
    <scope>NUCLEOTIDE SEQUENCE</scope>
</reference>
<gene>
    <name evidence="3" type="ORF">UFOPK1908_00164</name>
    <name evidence="4" type="ORF">UFOPK3576_01277</name>
</gene>
<feature type="domain" description="Phospholipid/glycerol acyltransferase" evidence="2">
    <location>
        <begin position="95"/>
        <end position="214"/>
    </location>
</feature>
<evidence type="ECO:0000256" key="1">
    <source>
        <dbReference type="SAM" id="MobiDB-lite"/>
    </source>
</evidence>
<dbReference type="Pfam" id="PF01553">
    <property type="entry name" value="Acyltransferase"/>
    <property type="match status" value="1"/>
</dbReference>
<dbReference type="PIRSF" id="PIRSF016753">
    <property type="entry name" value="P_lipid/glycerol_ac_tran_prd"/>
    <property type="match status" value="1"/>
</dbReference>
<feature type="region of interest" description="Disordered" evidence="1">
    <location>
        <begin position="1"/>
        <end position="29"/>
    </location>
</feature>
<accession>A0A6J6HW86</accession>
<dbReference type="InterPro" id="IPR002123">
    <property type="entry name" value="Plipid/glycerol_acylTrfase"/>
</dbReference>
<dbReference type="SUPFAM" id="SSF69593">
    <property type="entry name" value="Glycerol-3-phosphate (1)-acyltransferase"/>
    <property type="match status" value="1"/>
</dbReference>
<proteinExistence type="predicted"/>
<dbReference type="AlphaFoldDB" id="A0A6J6HW86"/>
<sequence length="308" mass="33422">MVTPSQAARAAGNTGPQAPRSTTSSQVPGREAVDVLQDLFGALQSTLTASGSNGPCGFDPEFTANVLMPILRPLYRAWFRVRTKGIENIPATGSGLVVSNHAGAIAVDSVMTQVAIHDEHPQHRFLRMLAADLVFNLPIIGETARRAGHVRANIENAETLLRAGELVGVWPEGFKGIGKPFHKRYQLQRFGRGGFVAVALRTGTPIIPTAVVGSEEIYPIIGDAKGLAKLFDLPYFPITPTFPWFGPLGMIPLPSKWTIEFGEPIPTAFYGPQAADDPAIVFELTDLVRDRIQQMLISGLMQRNNIFE</sequence>
<dbReference type="EMBL" id="CAFBMO010000061">
    <property type="protein sequence ID" value="CAB4913408.1"/>
    <property type="molecule type" value="Genomic_DNA"/>
</dbReference>
<organism evidence="3">
    <name type="scientific">freshwater metagenome</name>
    <dbReference type="NCBI Taxonomy" id="449393"/>
    <lineage>
        <taxon>unclassified sequences</taxon>
        <taxon>metagenomes</taxon>
        <taxon>ecological metagenomes</taxon>
    </lineage>
</organism>
<evidence type="ECO:0000259" key="2">
    <source>
        <dbReference type="SMART" id="SM00563"/>
    </source>
</evidence>
<dbReference type="PANTHER" id="PTHR22753:SF14">
    <property type="entry name" value="MONOACYLGLYCEROL_DIACYLGLYCEROL O-ACYLTRANSFERASE"/>
    <property type="match status" value="1"/>
</dbReference>
<feature type="compositionally biased region" description="Polar residues" evidence="1">
    <location>
        <begin position="14"/>
        <end position="27"/>
    </location>
</feature>
<dbReference type="GO" id="GO:0016746">
    <property type="term" value="F:acyltransferase activity"/>
    <property type="evidence" value="ECO:0007669"/>
    <property type="project" value="InterPro"/>
</dbReference>
<dbReference type="InterPro" id="IPR016676">
    <property type="entry name" value="P_lipid/glycerol_AcTrfase_prd"/>
</dbReference>
<dbReference type="SMART" id="SM00563">
    <property type="entry name" value="PlsC"/>
    <property type="match status" value="1"/>
</dbReference>